<reference evidence="4 5" key="1">
    <citation type="submission" date="2020-08" db="EMBL/GenBank/DDBJ databases">
        <title>Genomic Encyclopedia of Type Strains, Phase IV (KMG-IV): sequencing the most valuable type-strain genomes for metagenomic binning, comparative biology and taxonomic classification.</title>
        <authorList>
            <person name="Goeker M."/>
        </authorList>
    </citation>
    <scope>NUCLEOTIDE SEQUENCE [LARGE SCALE GENOMIC DNA]</scope>
    <source>
        <strain evidence="4 5">DSM 12252</strain>
    </source>
</reference>
<keyword evidence="4" id="KW-0456">Lyase</keyword>
<dbReference type="PANTHER" id="PTHR42796">
    <property type="entry name" value="FUMARYLACETOACETATE HYDROLASE DOMAIN-CONTAINING PROTEIN 2A-RELATED"/>
    <property type="match status" value="1"/>
</dbReference>
<protein>
    <submittedName>
        <fullName evidence="4">2-dehydro-3-deoxy-D-arabinonate dehydratase</fullName>
        <ecNumber evidence="4">4.2.1.141</ecNumber>
    </submittedName>
</protein>
<proteinExistence type="inferred from homology"/>
<organism evidence="4 5">
    <name type="scientific">Prosthecobacter vanneervenii</name>
    <dbReference type="NCBI Taxonomy" id="48466"/>
    <lineage>
        <taxon>Bacteria</taxon>
        <taxon>Pseudomonadati</taxon>
        <taxon>Verrucomicrobiota</taxon>
        <taxon>Verrucomicrobiia</taxon>
        <taxon>Verrucomicrobiales</taxon>
        <taxon>Verrucomicrobiaceae</taxon>
        <taxon>Prosthecobacter</taxon>
    </lineage>
</organism>
<dbReference type="InterPro" id="IPR011234">
    <property type="entry name" value="Fumarylacetoacetase-like_C"/>
</dbReference>
<evidence type="ECO:0000313" key="4">
    <source>
        <dbReference type="EMBL" id="MBB5030587.1"/>
    </source>
</evidence>
<accession>A0A7W8DI34</accession>
<gene>
    <name evidence="4" type="ORF">HNQ65_000141</name>
</gene>
<dbReference type="SUPFAM" id="SSF56529">
    <property type="entry name" value="FAH"/>
    <property type="match status" value="1"/>
</dbReference>
<dbReference type="Pfam" id="PF01557">
    <property type="entry name" value="FAA_hydrolase"/>
    <property type="match status" value="1"/>
</dbReference>
<evidence type="ECO:0000256" key="2">
    <source>
        <dbReference type="ARBA" id="ARBA00022723"/>
    </source>
</evidence>
<feature type="domain" description="Fumarylacetoacetase-like C-terminal" evidence="3">
    <location>
        <begin position="99"/>
        <end position="273"/>
    </location>
</feature>
<sequence length="275" mass="29802">MLLYRTTTGIFIQSATTWHAVPETNWDALLEVVGLPAYLAQIATTTPVVEAPAPESILAPIVSQEVWAAGVTYFRSRTARMEESKDAGGGSFYDRVYAAERPEIFFKATPQRVAHPGQAMHLRSDSKWMVPEPELTLCINSRGDIIGYTVGNDLSCRDIEGENPLYLPQAKCFKLCAALGPAILIQNEPPAPTTRIHLQIDRAGAAAFEGETTLSQLKRTPAELAGFLFRDNTFPTGTFLMTGTGIVPGDEFTLQSGDVISITIDGIGTLVNPMA</sequence>
<dbReference type="InterPro" id="IPR036663">
    <property type="entry name" value="Fumarylacetoacetase_C_sf"/>
</dbReference>
<comment type="caution">
    <text evidence="4">The sequence shown here is derived from an EMBL/GenBank/DDBJ whole genome shotgun (WGS) entry which is preliminary data.</text>
</comment>
<comment type="similarity">
    <text evidence="1">Belongs to the FAH family.</text>
</comment>
<dbReference type="PANTHER" id="PTHR42796:SF7">
    <property type="entry name" value="2-DEHYDRO-3-DEOXY-D-ARABINONATE DEHYDRATASE"/>
    <property type="match status" value="1"/>
</dbReference>
<dbReference type="EC" id="4.2.1.141" evidence="4"/>
<name>A0A7W8DI34_9BACT</name>
<keyword evidence="5" id="KW-1185">Reference proteome</keyword>
<dbReference type="InterPro" id="IPR051121">
    <property type="entry name" value="FAH"/>
</dbReference>
<dbReference type="EMBL" id="JACHIG010000001">
    <property type="protein sequence ID" value="MBB5030587.1"/>
    <property type="molecule type" value="Genomic_DNA"/>
</dbReference>
<dbReference type="GO" id="GO:0046872">
    <property type="term" value="F:metal ion binding"/>
    <property type="evidence" value="ECO:0007669"/>
    <property type="project" value="UniProtKB-KW"/>
</dbReference>
<evidence type="ECO:0000313" key="5">
    <source>
        <dbReference type="Proteomes" id="UP000590740"/>
    </source>
</evidence>
<dbReference type="AlphaFoldDB" id="A0A7W8DI34"/>
<evidence type="ECO:0000256" key="1">
    <source>
        <dbReference type="ARBA" id="ARBA00010211"/>
    </source>
</evidence>
<dbReference type="GO" id="GO:0044281">
    <property type="term" value="P:small molecule metabolic process"/>
    <property type="evidence" value="ECO:0007669"/>
    <property type="project" value="UniProtKB-ARBA"/>
</dbReference>
<dbReference type="Gene3D" id="3.90.850.10">
    <property type="entry name" value="Fumarylacetoacetase-like, C-terminal domain"/>
    <property type="match status" value="1"/>
</dbReference>
<dbReference type="Proteomes" id="UP000590740">
    <property type="component" value="Unassembled WGS sequence"/>
</dbReference>
<dbReference type="GO" id="GO:0016829">
    <property type="term" value="F:lyase activity"/>
    <property type="evidence" value="ECO:0007669"/>
    <property type="project" value="UniProtKB-KW"/>
</dbReference>
<evidence type="ECO:0000259" key="3">
    <source>
        <dbReference type="Pfam" id="PF01557"/>
    </source>
</evidence>
<keyword evidence="2" id="KW-0479">Metal-binding</keyword>
<dbReference type="RefSeq" id="WP_184337379.1">
    <property type="nucleotide sequence ID" value="NZ_JACHIG010000001.1"/>
</dbReference>